<reference evidence="2 3" key="1">
    <citation type="submission" date="2024-03" db="EMBL/GenBank/DDBJ databases">
        <title>The Acrasis kona genome and developmental transcriptomes reveal deep origins of eukaryotic multicellular pathways.</title>
        <authorList>
            <person name="Sheikh S."/>
            <person name="Fu C.-J."/>
            <person name="Brown M.W."/>
            <person name="Baldauf S.L."/>
        </authorList>
    </citation>
    <scope>NUCLEOTIDE SEQUENCE [LARGE SCALE GENOMIC DNA]</scope>
    <source>
        <strain evidence="2 3">ATCC MYA-3509</strain>
    </source>
</reference>
<feature type="compositionally biased region" description="Basic and acidic residues" evidence="1">
    <location>
        <begin position="254"/>
        <end position="263"/>
    </location>
</feature>
<feature type="region of interest" description="Disordered" evidence="1">
    <location>
        <begin position="251"/>
        <end position="302"/>
    </location>
</feature>
<keyword evidence="3" id="KW-1185">Reference proteome</keyword>
<protein>
    <submittedName>
        <fullName evidence="2">Uncharacterized protein</fullName>
    </submittedName>
</protein>
<name>A0AAW2Z522_9EUKA</name>
<accession>A0AAW2Z522</accession>
<comment type="caution">
    <text evidence="2">The sequence shown here is derived from an EMBL/GenBank/DDBJ whole genome shotgun (WGS) entry which is preliminary data.</text>
</comment>
<gene>
    <name evidence="2" type="ORF">AKO1_003632</name>
</gene>
<proteinExistence type="predicted"/>
<dbReference type="Gene3D" id="3.40.30.10">
    <property type="entry name" value="Glutaredoxin"/>
    <property type="match status" value="1"/>
</dbReference>
<evidence type="ECO:0000313" key="3">
    <source>
        <dbReference type="Proteomes" id="UP001431209"/>
    </source>
</evidence>
<dbReference type="AlphaFoldDB" id="A0AAW2Z522"/>
<dbReference type="EMBL" id="JAOPGA020001082">
    <property type="protein sequence ID" value="KAL0484892.1"/>
    <property type="molecule type" value="Genomic_DNA"/>
</dbReference>
<evidence type="ECO:0000256" key="1">
    <source>
        <dbReference type="SAM" id="MobiDB-lite"/>
    </source>
</evidence>
<organism evidence="2 3">
    <name type="scientific">Acrasis kona</name>
    <dbReference type="NCBI Taxonomy" id="1008807"/>
    <lineage>
        <taxon>Eukaryota</taxon>
        <taxon>Discoba</taxon>
        <taxon>Heterolobosea</taxon>
        <taxon>Tetramitia</taxon>
        <taxon>Eutetramitia</taxon>
        <taxon>Acrasidae</taxon>
        <taxon>Acrasis</taxon>
    </lineage>
</organism>
<dbReference type="Proteomes" id="UP001431209">
    <property type="component" value="Unassembled WGS sequence"/>
</dbReference>
<evidence type="ECO:0000313" key="2">
    <source>
        <dbReference type="EMBL" id="KAL0484892.1"/>
    </source>
</evidence>
<sequence>MGDRSQGVWWYWYYKDAIPVGSKIPQFEAQGRKTFFGLLGRSKVTSEQLSQQKNSIIIFLPKLDHSVDQLASTILQSFKTSVTMGKHQSEVNMFVTCSSLEEFDQKSKQISSGINLWCDVGGSIASKFGMRPNIQEINVGDILSDSTAPRKYTKQTITGTFFTIRDTIVKSPSYQPKLQQASVSIITTALENLDGYGDSIEKATAVDSFAASMTEKDLQTRQIKAWEVYQDEFNQMQVDLGIIQKPVTKKKVADKKPVKPQDKKVKKKTTTKKSSAPSKTKKAQTKVAANRINKNGDLKSRL</sequence>